<name>A0A1V4AVT5_9BACT</name>
<proteinExistence type="predicted"/>
<organism evidence="1 2">
    <name type="scientific">Candidatus Brocadia carolinensis</name>
    <dbReference type="NCBI Taxonomy" id="1004156"/>
    <lineage>
        <taxon>Bacteria</taxon>
        <taxon>Pseudomonadati</taxon>
        <taxon>Planctomycetota</taxon>
        <taxon>Candidatus Brocadiia</taxon>
        <taxon>Candidatus Brocadiales</taxon>
        <taxon>Candidatus Brocadiaceae</taxon>
        <taxon>Candidatus Brocadia</taxon>
    </lineage>
</organism>
<gene>
    <name evidence="1" type="ORF">AYP45_04720</name>
</gene>
<evidence type="ECO:0000313" key="2">
    <source>
        <dbReference type="Proteomes" id="UP000189681"/>
    </source>
</evidence>
<accession>A0A1V4AVT5</accession>
<comment type="caution">
    <text evidence="1">The sequence shown here is derived from an EMBL/GenBank/DDBJ whole genome shotgun (WGS) entry which is preliminary data.</text>
</comment>
<dbReference type="EMBL" id="AYTS01000040">
    <property type="protein sequence ID" value="OOP57220.1"/>
    <property type="molecule type" value="Genomic_DNA"/>
</dbReference>
<dbReference type="AlphaFoldDB" id="A0A1V4AVT5"/>
<protein>
    <submittedName>
        <fullName evidence="1">Uncharacterized protein</fullName>
    </submittedName>
</protein>
<evidence type="ECO:0000313" key="1">
    <source>
        <dbReference type="EMBL" id="OOP57220.1"/>
    </source>
</evidence>
<reference evidence="1 2" key="1">
    <citation type="journal article" date="2017" name="Water Res.">
        <title>Discovery and metagenomic analysis of an anammox bacterial enrichment related to Candidatus "Brocadia caroliniensis" in a full-scale glycerol-fed nitritation-denitritation separate centrate treatment process.</title>
        <authorList>
            <person name="Park H."/>
            <person name="Brotto A.C."/>
            <person name="van Loosdrecht M.C."/>
            <person name="Chandran K."/>
        </authorList>
    </citation>
    <scope>NUCLEOTIDE SEQUENCE [LARGE SCALE GENOMIC DNA]</scope>
    <source>
        <strain evidence="1">26THWARD</strain>
    </source>
</reference>
<dbReference type="Proteomes" id="UP000189681">
    <property type="component" value="Unassembled WGS sequence"/>
</dbReference>
<sequence>MTFYFDLLENLKNTKVRLLRSPLLTIWQQCAAVIQKEHRSPDTPPSNKNSGFYFSKTPKKKLQYTTPAATIFMSLSIRTKEMPPKTFSYTKVASIIKHECCN</sequence>